<keyword evidence="2" id="KW-1185">Reference proteome</keyword>
<dbReference type="Proteomes" id="UP001249851">
    <property type="component" value="Unassembled WGS sequence"/>
</dbReference>
<protein>
    <submittedName>
        <fullName evidence="1">Uncharacterized protein</fullName>
    </submittedName>
</protein>
<gene>
    <name evidence="1" type="ORF">P5673_025691</name>
</gene>
<organism evidence="1 2">
    <name type="scientific">Acropora cervicornis</name>
    <name type="common">Staghorn coral</name>
    <dbReference type="NCBI Taxonomy" id="6130"/>
    <lineage>
        <taxon>Eukaryota</taxon>
        <taxon>Metazoa</taxon>
        <taxon>Cnidaria</taxon>
        <taxon>Anthozoa</taxon>
        <taxon>Hexacorallia</taxon>
        <taxon>Scleractinia</taxon>
        <taxon>Astrocoeniina</taxon>
        <taxon>Acroporidae</taxon>
        <taxon>Acropora</taxon>
    </lineage>
</organism>
<comment type="caution">
    <text evidence="1">The sequence shown here is derived from an EMBL/GenBank/DDBJ whole genome shotgun (WGS) entry which is preliminary data.</text>
</comment>
<reference evidence="1" key="2">
    <citation type="journal article" date="2023" name="Science">
        <title>Genomic signatures of disease resistance in endangered staghorn corals.</title>
        <authorList>
            <person name="Vollmer S.V."/>
            <person name="Selwyn J.D."/>
            <person name="Despard B.A."/>
            <person name="Roesel C.L."/>
        </authorList>
    </citation>
    <scope>NUCLEOTIDE SEQUENCE</scope>
    <source>
        <strain evidence="1">K2</strain>
    </source>
</reference>
<accession>A0AAD9UWV9</accession>
<dbReference type="EMBL" id="JARQWQ010000081">
    <property type="protein sequence ID" value="KAK2552979.1"/>
    <property type="molecule type" value="Genomic_DNA"/>
</dbReference>
<sequence length="99" mass="11563">MPSSVSKDLFYEKLTVVKSSKKGNSKLTAFTDDEFYQNAKTGLKNENTTHEEFELTKTDVATIKRNQWTIFKDNIIIVQRSKKLFCYCTQRTETKLRTL</sequence>
<evidence type="ECO:0000313" key="2">
    <source>
        <dbReference type="Proteomes" id="UP001249851"/>
    </source>
</evidence>
<evidence type="ECO:0000313" key="1">
    <source>
        <dbReference type="EMBL" id="KAK2552979.1"/>
    </source>
</evidence>
<reference evidence="1" key="1">
    <citation type="journal article" date="2023" name="G3 (Bethesda)">
        <title>Whole genome assembly and annotation of the endangered Caribbean coral Acropora cervicornis.</title>
        <authorList>
            <person name="Selwyn J.D."/>
            <person name="Vollmer S.V."/>
        </authorList>
    </citation>
    <scope>NUCLEOTIDE SEQUENCE</scope>
    <source>
        <strain evidence="1">K2</strain>
    </source>
</reference>
<name>A0AAD9UWV9_ACRCE</name>
<proteinExistence type="predicted"/>
<dbReference type="AlphaFoldDB" id="A0AAD9UWV9"/>